<dbReference type="KEGG" id="clec:106664113"/>
<proteinExistence type="inferred from homology"/>
<evidence type="ECO:0000256" key="5">
    <source>
        <dbReference type="RuleBase" id="RU003845"/>
    </source>
</evidence>
<dbReference type="GO" id="GO:0032934">
    <property type="term" value="F:sterol binding"/>
    <property type="evidence" value="ECO:0007669"/>
    <property type="project" value="TreeGrafter"/>
</dbReference>
<dbReference type="PANTHER" id="PTHR10972:SF205">
    <property type="entry name" value="OXYSTEROL-BINDING PROTEIN 1"/>
    <property type="match status" value="1"/>
</dbReference>
<reference evidence="6" key="1">
    <citation type="submission" date="2022-01" db="UniProtKB">
        <authorList>
            <consortium name="EnsemblMetazoa"/>
        </authorList>
    </citation>
    <scope>IDENTIFICATION</scope>
</reference>
<organism evidence="6 7">
    <name type="scientific">Cimex lectularius</name>
    <name type="common">Bed bug</name>
    <name type="synonym">Acanthia lectularia</name>
    <dbReference type="NCBI Taxonomy" id="79782"/>
    <lineage>
        <taxon>Eukaryota</taxon>
        <taxon>Metazoa</taxon>
        <taxon>Ecdysozoa</taxon>
        <taxon>Arthropoda</taxon>
        <taxon>Hexapoda</taxon>
        <taxon>Insecta</taxon>
        <taxon>Pterygota</taxon>
        <taxon>Neoptera</taxon>
        <taxon>Paraneoptera</taxon>
        <taxon>Hemiptera</taxon>
        <taxon>Heteroptera</taxon>
        <taxon>Panheteroptera</taxon>
        <taxon>Cimicomorpha</taxon>
        <taxon>Cimicidae</taxon>
        <taxon>Cimex</taxon>
    </lineage>
</organism>
<dbReference type="AlphaFoldDB" id="A0A8I6RF68"/>
<keyword evidence="5" id="KW-0445">Lipid transport</keyword>
<sequence length="659" mass="75858">MKFFRKLDNIYGREISGKCNYPASESRFVSYNASLVSPEDESVLAIEENSLLSCEITMPEWKRRLTSNIELICDDNLGDIIKIITLPFQQTHASTKAIIDHSSLPFVQCIYCTDYLRNIQIDSPKIVTNKEIMTIKVSELLYCPACSKCSLKSNVTKDYHNLNEEPNCTNFQIIEQYNGVNISNNIVYNEDDYEYDDDNDNDNGDENSDEYYYNFDCTHMPDWLRASLNSKQKNTHVNVVTRRTCIPPRPPNSSINLWNFLKNCVGKDLGRIAMPVNFFEPLSMLQRLTEDFEYSSILDNASNLSDNLEQMAYIAVFAVASYASISNRIGKPFNPIQGETFECDRTDDFGWRSIAEQISHHPPTAAMYCEGTAWQCWQEVTVYTKFKGTNIRVIPEGSVHLKFSTGKHYYWRKVQTMIKNIIIGKLYAEPFGTLEVHNCQSKEIAKVEFVPTSMFSKDFDRKVMGSVLDQSGNIVWKIHGTWDKELSIVNAQNNIKLSQIGSRVIWSRNEAIPNSEDLYNFSLLACQLNEMDEKVAPTDSRFRPDQRLMEEGFFDLANEAKAQLEDQQRYRLGVKKRPDQPENTDVVKVTSLWFSKSQNECTDEEMYTYNGKYWENKLDGNWSMCPSLFAIDLSIVSPHLRDEMELACSQYTFATTNVK</sequence>
<dbReference type="EnsemblMetazoa" id="XM_014389542.2">
    <property type="protein sequence ID" value="XP_014245028.1"/>
    <property type="gene ID" value="LOC106664113"/>
</dbReference>
<comment type="similarity">
    <text evidence="1 4">Belongs to the OSBP family.</text>
</comment>
<evidence type="ECO:0000256" key="2">
    <source>
        <dbReference type="ARBA" id="ARBA00022553"/>
    </source>
</evidence>
<protein>
    <recommendedName>
        <fullName evidence="5">Oxysterol-binding protein</fullName>
    </recommendedName>
</protein>
<dbReference type="GO" id="GO:0005886">
    <property type="term" value="C:plasma membrane"/>
    <property type="evidence" value="ECO:0007669"/>
    <property type="project" value="TreeGrafter"/>
</dbReference>
<keyword evidence="3" id="KW-0446">Lipid-binding</keyword>
<dbReference type="SUPFAM" id="SSF144000">
    <property type="entry name" value="Oxysterol-binding protein-like"/>
    <property type="match status" value="1"/>
</dbReference>
<dbReference type="InterPro" id="IPR000648">
    <property type="entry name" value="Oxysterol-bd"/>
</dbReference>
<dbReference type="RefSeq" id="XP_014245028.1">
    <property type="nucleotide sequence ID" value="XM_014389542.2"/>
</dbReference>
<keyword evidence="5" id="KW-0813">Transport</keyword>
<dbReference type="GO" id="GO:0097038">
    <property type="term" value="C:perinuclear endoplasmic reticulum"/>
    <property type="evidence" value="ECO:0007669"/>
    <property type="project" value="TreeGrafter"/>
</dbReference>
<keyword evidence="7" id="KW-1185">Reference proteome</keyword>
<evidence type="ECO:0000256" key="3">
    <source>
        <dbReference type="ARBA" id="ARBA00023121"/>
    </source>
</evidence>
<dbReference type="GO" id="GO:0005829">
    <property type="term" value="C:cytosol"/>
    <property type="evidence" value="ECO:0007669"/>
    <property type="project" value="TreeGrafter"/>
</dbReference>
<dbReference type="InterPro" id="IPR018494">
    <property type="entry name" value="Oxysterol-bd_CS"/>
</dbReference>
<keyword evidence="2" id="KW-0597">Phosphoprotein</keyword>
<evidence type="ECO:0000256" key="4">
    <source>
        <dbReference type="RuleBase" id="RU003844"/>
    </source>
</evidence>
<accession>A0A8I6RF68</accession>
<evidence type="ECO:0000256" key="1">
    <source>
        <dbReference type="ARBA" id="ARBA00008842"/>
    </source>
</evidence>
<dbReference type="OrthoDB" id="1854502at2759"/>
<dbReference type="FunFam" id="2.40.160.120:FF:000001">
    <property type="entry name" value="Oxysterol-binding protein"/>
    <property type="match status" value="1"/>
</dbReference>
<dbReference type="GeneID" id="106664113"/>
<dbReference type="Proteomes" id="UP000494040">
    <property type="component" value="Unassembled WGS sequence"/>
</dbReference>
<dbReference type="PROSITE" id="PS01013">
    <property type="entry name" value="OSBP"/>
    <property type="match status" value="1"/>
</dbReference>
<evidence type="ECO:0000313" key="6">
    <source>
        <dbReference type="EnsemblMetazoa" id="XP_014245028.1"/>
    </source>
</evidence>
<dbReference type="Gene3D" id="2.40.160.120">
    <property type="match status" value="1"/>
</dbReference>
<evidence type="ECO:0000313" key="7">
    <source>
        <dbReference type="Proteomes" id="UP000494040"/>
    </source>
</evidence>
<dbReference type="InterPro" id="IPR037239">
    <property type="entry name" value="OSBP_sf"/>
</dbReference>
<name>A0A8I6RF68_CIMLE</name>
<dbReference type="Pfam" id="PF01237">
    <property type="entry name" value="Oxysterol_BP"/>
    <property type="match status" value="1"/>
</dbReference>
<dbReference type="PANTHER" id="PTHR10972">
    <property type="entry name" value="OXYSTEROL-BINDING PROTEIN-RELATED"/>
    <property type="match status" value="1"/>
</dbReference>
<dbReference type="GO" id="GO:0120009">
    <property type="term" value="P:intermembrane lipid transfer"/>
    <property type="evidence" value="ECO:0007669"/>
    <property type="project" value="UniProtKB-ARBA"/>
</dbReference>